<evidence type="ECO:0000256" key="2">
    <source>
        <dbReference type="ARBA" id="ARBA00004524"/>
    </source>
</evidence>
<dbReference type="InterPro" id="IPR017972">
    <property type="entry name" value="Cyt_P450_CS"/>
</dbReference>
<dbReference type="GO" id="GO:0046222">
    <property type="term" value="P:aflatoxin metabolic process"/>
    <property type="evidence" value="ECO:0007669"/>
    <property type="project" value="UniProtKB-ARBA"/>
</dbReference>
<dbReference type="GO" id="GO:0016712">
    <property type="term" value="F:oxidoreductase activity, acting on paired donors, with incorporation or reduction of molecular oxygen, reduced flavin or flavoprotein as one donor, and incorporation of one atom of oxygen"/>
    <property type="evidence" value="ECO:0007669"/>
    <property type="project" value="InterPro"/>
</dbReference>
<comment type="cofactor">
    <cofactor evidence="1 12">
        <name>heme</name>
        <dbReference type="ChEBI" id="CHEBI:30413"/>
    </cofactor>
</comment>
<dbReference type="Gene3D" id="1.10.630.10">
    <property type="entry name" value="Cytochrome P450"/>
    <property type="match status" value="1"/>
</dbReference>
<dbReference type="PRINTS" id="PR00463">
    <property type="entry name" value="EP450I"/>
</dbReference>
<keyword evidence="8 13" id="KW-0560">Oxidoreductase</keyword>
<accession>A0A1U8DNS1</accession>
<evidence type="ECO:0000256" key="12">
    <source>
        <dbReference type="PIRSR" id="PIRSR602401-1"/>
    </source>
</evidence>
<keyword evidence="5 12" id="KW-0479">Metal-binding</keyword>
<dbReference type="STRING" id="38654.A0A1U8DNS1"/>
<keyword evidence="11 14" id="KW-0472">Membrane</keyword>
<dbReference type="GO" id="GO:0020037">
    <property type="term" value="F:heme binding"/>
    <property type="evidence" value="ECO:0007669"/>
    <property type="project" value="InterPro"/>
</dbReference>
<evidence type="ECO:0000256" key="5">
    <source>
        <dbReference type="ARBA" id="ARBA00022723"/>
    </source>
</evidence>
<evidence type="ECO:0000256" key="8">
    <source>
        <dbReference type="ARBA" id="ARBA00023002"/>
    </source>
</evidence>
<comment type="subcellular location">
    <subcellularLocation>
        <location evidence="2">Microsome membrane</location>
    </subcellularLocation>
</comment>
<feature type="transmembrane region" description="Helical" evidence="14">
    <location>
        <begin position="6"/>
        <end position="23"/>
    </location>
</feature>
<dbReference type="SUPFAM" id="SSF48264">
    <property type="entry name" value="Cytochrome P450"/>
    <property type="match status" value="1"/>
</dbReference>
<evidence type="ECO:0000256" key="9">
    <source>
        <dbReference type="ARBA" id="ARBA00023004"/>
    </source>
</evidence>
<keyword evidence="14" id="KW-0812">Transmembrane</keyword>
<evidence type="ECO:0000313" key="16">
    <source>
        <dbReference type="RefSeq" id="XP_014382852.1"/>
    </source>
</evidence>
<dbReference type="GO" id="GO:0005737">
    <property type="term" value="C:cytoplasm"/>
    <property type="evidence" value="ECO:0007669"/>
    <property type="project" value="TreeGrafter"/>
</dbReference>
<dbReference type="GO" id="GO:0006805">
    <property type="term" value="P:xenobiotic metabolic process"/>
    <property type="evidence" value="ECO:0007669"/>
    <property type="project" value="TreeGrafter"/>
</dbReference>
<feature type="transmembrane region" description="Helical" evidence="14">
    <location>
        <begin position="210"/>
        <end position="232"/>
    </location>
</feature>
<evidence type="ECO:0000256" key="4">
    <source>
        <dbReference type="ARBA" id="ARBA00022617"/>
    </source>
</evidence>
<dbReference type="PANTHER" id="PTHR24300:SF302">
    <property type="entry name" value="CYTOCHROME P450"/>
    <property type="match status" value="1"/>
</dbReference>
<evidence type="ECO:0000256" key="1">
    <source>
        <dbReference type="ARBA" id="ARBA00001971"/>
    </source>
</evidence>
<dbReference type="InterPro" id="IPR002401">
    <property type="entry name" value="Cyt_P450_E_grp-I"/>
</dbReference>
<keyword evidence="9 12" id="KW-0408">Iron</keyword>
<dbReference type="eggNOG" id="KOG0156">
    <property type="taxonomic scope" value="Eukaryota"/>
</dbReference>
<dbReference type="PANTHER" id="PTHR24300">
    <property type="entry name" value="CYTOCHROME P450 508A4-RELATED"/>
    <property type="match status" value="1"/>
</dbReference>
<dbReference type="Proteomes" id="UP000189705">
    <property type="component" value="Unplaced"/>
</dbReference>
<comment type="similarity">
    <text evidence="3 13">Belongs to the cytochrome P450 family.</text>
</comment>
<feature type="transmembrane region" description="Helical" evidence="14">
    <location>
        <begin position="170"/>
        <end position="190"/>
    </location>
</feature>
<dbReference type="PRINTS" id="PR01686">
    <property type="entry name" value="EP450ICYP2D"/>
</dbReference>
<sequence>MEWTALTGIFLVLALTLVFIMKIKNFWNFCNRKDFPPGPRPLPVIGNLHIMDLKRPSRTLLELSETYGPVFSIQMGFTKMVVLSGYEMVKEALVNQADAFADRAEVPAFEELSRGNGILFSHGENWKVMRRFALSTLRDLGMGKRVIEDQIVEECGHLIKNIDSQKGKPIDLTMIMNAAVANVIVSILLGERFGYEDPQFTRLLHLINETIKLAGTPSVMIYNLFPTLGFLLKGHKTLLQNRDEFYAFTEVAFTKHLETLDRNDQRSLIDAFLIRQQEEKSDTKSYFNTDNFKSLVSNLFSAGMDTTSSTLRWGILLMTKYPKIQQKVQEEIEKVLGSNPPRMEHRSKMPYTDAVVHEIQRFANILPMDLPHATTADVTLKGYFIPKGTYIIPLLASVLKDKSQWEKPDAFYPEHFLDAEGKFVKNEAFMPFSAGRRMCVGETLAKMELFLFFTSLLQRFNWHPAPGVSSSDLDLTPAVGLTSGPMPHKICVAARA</sequence>
<evidence type="ECO:0000256" key="6">
    <source>
        <dbReference type="ARBA" id="ARBA00022824"/>
    </source>
</evidence>
<organism evidence="15 16">
    <name type="scientific">Alligator sinensis</name>
    <name type="common">Chinese alligator</name>
    <dbReference type="NCBI Taxonomy" id="38654"/>
    <lineage>
        <taxon>Eukaryota</taxon>
        <taxon>Metazoa</taxon>
        <taxon>Chordata</taxon>
        <taxon>Craniata</taxon>
        <taxon>Vertebrata</taxon>
        <taxon>Euteleostomi</taxon>
        <taxon>Archelosauria</taxon>
        <taxon>Archosauria</taxon>
        <taxon>Crocodylia</taxon>
        <taxon>Alligatoridae</taxon>
        <taxon>Alligatorinae</taxon>
        <taxon>Alligator</taxon>
    </lineage>
</organism>
<dbReference type="AlphaFoldDB" id="A0A1U8DNS1"/>
<evidence type="ECO:0000256" key="10">
    <source>
        <dbReference type="ARBA" id="ARBA00023033"/>
    </source>
</evidence>
<dbReference type="GO" id="GO:0006082">
    <property type="term" value="P:organic acid metabolic process"/>
    <property type="evidence" value="ECO:0007669"/>
    <property type="project" value="TreeGrafter"/>
</dbReference>
<dbReference type="FunFam" id="1.10.630.10:FF:000010">
    <property type="entry name" value="cytochrome P450 2W1 isoform X2"/>
    <property type="match status" value="1"/>
</dbReference>
<dbReference type="GeneID" id="102370943"/>
<evidence type="ECO:0000256" key="13">
    <source>
        <dbReference type="RuleBase" id="RU000461"/>
    </source>
</evidence>
<evidence type="ECO:0000256" key="3">
    <source>
        <dbReference type="ARBA" id="ARBA00010617"/>
    </source>
</evidence>
<keyword evidence="4 12" id="KW-0349">Heme</keyword>
<keyword evidence="6" id="KW-0256">Endoplasmic reticulum</keyword>
<dbReference type="Pfam" id="PF00067">
    <property type="entry name" value="p450"/>
    <property type="match status" value="1"/>
</dbReference>
<dbReference type="OrthoDB" id="1055148at2759"/>
<keyword evidence="14" id="KW-1133">Transmembrane helix</keyword>
<dbReference type="InterPro" id="IPR036396">
    <property type="entry name" value="Cyt_P450_sf"/>
</dbReference>
<reference evidence="16" key="1">
    <citation type="submission" date="2025-08" db="UniProtKB">
        <authorList>
            <consortium name="RefSeq"/>
        </authorList>
    </citation>
    <scope>IDENTIFICATION</scope>
</reference>
<keyword evidence="10 13" id="KW-0503">Monooxygenase</keyword>
<dbReference type="PROSITE" id="PS00086">
    <property type="entry name" value="CYTOCHROME_P450"/>
    <property type="match status" value="1"/>
</dbReference>
<dbReference type="PRINTS" id="PR00385">
    <property type="entry name" value="P450"/>
</dbReference>
<evidence type="ECO:0000313" key="15">
    <source>
        <dbReference type="Proteomes" id="UP000189705"/>
    </source>
</evidence>
<evidence type="ECO:0000256" key="14">
    <source>
        <dbReference type="SAM" id="Phobius"/>
    </source>
</evidence>
<gene>
    <name evidence="16" type="primary">LOC102370943</name>
</gene>
<dbReference type="InterPro" id="IPR050182">
    <property type="entry name" value="Cytochrome_P450_fam2"/>
</dbReference>
<evidence type="ECO:0000256" key="7">
    <source>
        <dbReference type="ARBA" id="ARBA00022848"/>
    </source>
</evidence>
<keyword evidence="15" id="KW-1185">Reference proteome</keyword>
<dbReference type="InterPro" id="IPR001128">
    <property type="entry name" value="Cyt_P450"/>
</dbReference>
<dbReference type="KEGG" id="asn:102370943"/>
<keyword evidence="7" id="KW-0492">Microsome</keyword>
<dbReference type="RefSeq" id="XP_014382852.1">
    <property type="nucleotide sequence ID" value="XM_014527366.2"/>
</dbReference>
<dbReference type="GO" id="GO:0005506">
    <property type="term" value="F:iron ion binding"/>
    <property type="evidence" value="ECO:0007669"/>
    <property type="project" value="InterPro"/>
</dbReference>
<proteinExistence type="inferred from homology"/>
<name>A0A1U8DNS1_ALLSI</name>
<dbReference type="InParanoid" id="A0A1U8DNS1"/>
<protein>
    <submittedName>
        <fullName evidence="16">Cytochrome P450 2K6-like</fullName>
    </submittedName>
</protein>
<dbReference type="InterPro" id="IPR008069">
    <property type="entry name" value="Cyt_P450_E_grp-I_CYP2D-like"/>
</dbReference>
<evidence type="ECO:0000256" key="11">
    <source>
        <dbReference type="ARBA" id="ARBA00023136"/>
    </source>
</evidence>
<feature type="binding site" description="axial binding residue" evidence="12">
    <location>
        <position position="439"/>
    </location>
    <ligand>
        <name>heme</name>
        <dbReference type="ChEBI" id="CHEBI:30413"/>
    </ligand>
    <ligandPart>
        <name>Fe</name>
        <dbReference type="ChEBI" id="CHEBI:18248"/>
    </ligandPart>
</feature>